<evidence type="ECO:0000256" key="2">
    <source>
        <dbReference type="ARBA" id="ARBA00022884"/>
    </source>
</evidence>
<evidence type="ECO:0000259" key="5">
    <source>
        <dbReference type="PROSITE" id="PS50303"/>
    </source>
</evidence>
<dbReference type="EMBL" id="JABEBT010000005">
    <property type="protein sequence ID" value="KAF7639479.1"/>
    <property type="molecule type" value="Genomic_DNA"/>
</dbReference>
<dbReference type="InterPro" id="IPR016024">
    <property type="entry name" value="ARM-type_fold"/>
</dbReference>
<dbReference type="OrthoDB" id="497380at2759"/>
<evidence type="ECO:0000256" key="4">
    <source>
        <dbReference type="SAM" id="MobiDB-lite"/>
    </source>
</evidence>
<dbReference type="InterPro" id="IPR001313">
    <property type="entry name" value="Pumilio_RNA-bd_rpt"/>
</dbReference>
<dbReference type="PROSITE" id="PS50303">
    <property type="entry name" value="PUM_HD"/>
    <property type="match status" value="1"/>
</dbReference>
<dbReference type="GO" id="GO:0006417">
    <property type="term" value="P:regulation of translation"/>
    <property type="evidence" value="ECO:0007669"/>
    <property type="project" value="TreeGrafter"/>
</dbReference>
<feature type="domain" description="PUM-HD" evidence="5">
    <location>
        <begin position="158"/>
        <end position="536"/>
    </location>
</feature>
<dbReference type="Pfam" id="PF08144">
    <property type="entry name" value="CPL"/>
    <property type="match status" value="1"/>
</dbReference>
<dbReference type="PANTHER" id="PTHR13389">
    <property type="entry name" value="PUMILIO HOMOLOG 3"/>
    <property type="match status" value="1"/>
</dbReference>
<dbReference type="PANTHER" id="PTHR13389:SF0">
    <property type="entry name" value="PUMILIO HOMOLOG 3"/>
    <property type="match status" value="1"/>
</dbReference>
<dbReference type="Gene3D" id="1.25.10.10">
    <property type="entry name" value="Leucine-rich Repeat Variant"/>
    <property type="match status" value="2"/>
</dbReference>
<proteinExistence type="predicted"/>
<organism evidence="6 7">
    <name type="scientific">Meloidogyne graminicola</name>
    <dbReference type="NCBI Taxonomy" id="189291"/>
    <lineage>
        <taxon>Eukaryota</taxon>
        <taxon>Metazoa</taxon>
        <taxon>Ecdysozoa</taxon>
        <taxon>Nematoda</taxon>
        <taxon>Chromadorea</taxon>
        <taxon>Rhabditida</taxon>
        <taxon>Tylenchina</taxon>
        <taxon>Tylenchomorpha</taxon>
        <taxon>Tylenchoidea</taxon>
        <taxon>Meloidogynidae</taxon>
        <taxon>Meloidogyninae</taxon>
        <taxon>Meloidogyne</taxon>
    </lineage>
</organism>
<evidence type="ECO:0000256" key="1">
    <source>
        <dbReference type="ARBA" id="ARBA00022737"/>
    </source>
</evidence>
<keyword evidence="7" id="KW-1185">Reference proteome</keyword>
<dbReference type="SUPFAM" id="SSF48371">
    <property type="entry name" value="ARM repeat"/>
    <property type="match status" value="1"/>
</dbReference>
<evidence type="ECO:0000256" key="3">
    <source>
        <dbReference type="PROSITE-ProRule" id="PRU00317"/>
    </source>
</evidence>
<dbReference type="InterPro" id="IPR040059">
    <property type="entry name" value="PUM3"/>
</dbReference>
<dbReference type="SMART" id="SM00025">
    <property type="entry name" value="Pumilio"/>
    <property type="match status" value="3"/>
</dbReference>
<comment type="caution">
    <text evidence="6">The sequence shown here is derived from an EMBL/GenBank/DDBJ whole genome shotgun (WGS) entry which is preliminary data.</text>
</comment>
<keyword evidence="2" id="KW-0694">RNA-binding</keyword>
<keyword evidence="1" id="KW-0677">Repeat</keyword>
<gene>
    <name evidence="6" type="ORF">Mgra_00001156</name>
</gene>
<feature type="compositionally biased region" description="Basic and acidic residues" evidence="4">
    <location>
        <begin position="35"/>
        <end position="44"/>
    </location>
</feature>
<dbReference type="InterPro" id="IPR011989">
    <property type="entry name" value="ARM-like"/>
</dbReference>
<protein>
    <submittedName>
        <fullName evidence="6">PUM-HD domain-containing protein</fullName>
    </submittedName>
</protein>
<evidence type="ECO:0000313" key="7">
    <source>
        <dbReference type="Proteomes" id="UP000605970"/>
    </source>
</evidence>
<feature type="repeat" description="Pumilio" evidence="3">
    <location>
        <begin position="223"/>
        <end position="258"/>
    </location>
</feature>
<dbReference type="AlphaFoldDB" id="A0A8T0A2F5"/>
<feature type="region of interest" description="Disordered" evidence="4">
    <location>
        <begin position="26"/>
        <end position="50"/>
    </location>
</feature>
<dbReference type="Pfam" id="PF00806">
    <property type="entry name" value="PUF"/>
    <property type="match status" value="2"/>
</dbReference>
<dbReference type="Proteomes" id="UP000605970">
    <property type="component" value="Unassembled WGS sequence"/>
</dbReference>
<dbReference type="InterPro" id="IPR012959">
    <property type="entry name" value="CPL_dom"/>
</dbReference>
<dbReference type="GO" id="GO:0003729">
    <property type="term" value="F:mRNA binding"/>
    <property type="evidence" value="ECO:0007669"/>
    <property type="project" value="TreeGrafter"/>
</dbReference>
<dbReference type="PROSITE" id="PS50302">
    <property type="entry name" value="PUM"/>
    <property type="match status" value="1"/>
</dbReference>
<dbReference type="InterPro" id="IPR033133">
    <property type="entry name" value="PUM-HD"/>
</dbReference>
<name>A0A8T0A2F5_9BILA</name>
<evidence type="ECO:0000313" key="6">
    <source>
        <dbReference type="EMBL" id="KAF7639479.1"/>
    </source>
</evidence>
<sequence length="740" mass="84982">MAIKAKGVKRPLLNDNENTIKKRKRVSFSKVVESSTEKLAKEEESLPTSEPKKGILKKKVLRSNANGCLKIKKNASNDLEDDHKLETDLNTFGEERTMSVRKKRLQPSKPLNNKFRHKKVIKVKQSTKEMLMKMTKKERREFIRKLEEKNKPNFELLRNAKLLWETIRSTKVSKEKRNHCVSELMQLCKGKFSSLAYSHATSRVIQCLLKLKNLEIRNQIFDELKEEIVKLALSQYGKYFVMKMLKYGSKEQRNQVINSLKGNYVRLYKTLFSATLVNEIYSEWGNSIQHKQLVSEFYGPEFAIFQDLSNNHSLLSIDQIAEQSPEKLASILTNLEKILDSAVQKVPMLKLSITHKLLFDFLRFCSTEQRDSIIESLKDFLPEICHTHEGSSAALLCLWNSNVNQRESIVKSFTGLAISASKDNFVQRVLFGIFDCVDDTNLVNKIIIKPIADNIADLIYDKHGVVVLHYLVHPRDPHVIAKSLKNILQQGDSNPHSKLDASSRYFNLFECIKPALLTFIKFNMREMITNKISAVLILDTLAVNSSISPFNRQLDSTELSDCLKEIALIATDEFIPHCVDKERPFHIIAGGCARFVFRKLLKNDKLREDEDENVKLSFHLMKVLKKENIQSWTGMDCGCYTLLEILESGSNYARKTLKKVLGEDNNLKNSSLQGAKKLLDELNKTNDKDDEESLEEIEEINSNGKRKGQDAFFFQNFTFQQIVAVKSSILSNFSSKFFKI</sequence>
<accession>A0A8T0A2F5</accession>
<dbReference type="GO" id="GO:0005730">
    <property type="term" value="C:nucleolus"/>
    <property type="evidence" value="ECO:0007669"/>
    <property type="project" value="TreeGrafter"/>
</dbReference>
<reference evidence="6" key="1">
    <citation type="journal article" date="2020" name="Ecol. Evol.">
        <title>Genome structure and content of the rice root-knot nematode (Meloidogyne graminicola).</title>
        <authorList>
            <person name="Phan N.T."/>
            <person name="Danchin E.G.J."/>
            <person name="Klopp C."/>
            <person name="Perfus-Barbeoch L."/>
            <person name="Kozlowski D.K."/>
            <person name="Koutsovoulos G.D."/>
            <person name="Lopez-Roques C."/>
            <person name="Bouchez O."/>
            <person name="Zahm M."/>
            <person name="Besnard G."/>
            <person name="Bellafiore S."/>
        </authorList>
    </citation>
    <scope>NUCLEOTIDE SEQUENCE</scope>
    <source>
        <strain evidence="6">VN-18</strain>
    </source>
</reference>